<dbReference type="OrthoDB" id="5420669at2759"/>
<keyword evidence="2" id="KW-1185">Reference proteome</keyword>
<accession>A0A9W9I0C1</accession>
<dbReference type="RefSeq" id="XP_056542324.1">
    <property type="nucleotide sequence ID" value="XM_056689895.1"/>
</dbReference>
<proteinExistence type="predicted"/>
<dbReference type="AlphaFoldDB" id="A0A9W9I0C1"/>
<dbReference type="Proteomes" id="UP001149163">
    <property type="component" value="Unassembled WGS sequence"/>
</dbReference>
<dbReference type="GeneID" id="81429071"/>
<name>A0A9W9I0C1_9EURO</name>
<dbReference type="EMBL" id="JAPQKN010000004">
    <property type="protein sequence ID" value="KAJ5160767.1"/>
    <property type="molecule type" value="Genomic_DNA"/>
</dbReference>
<protein>
    <submittedName>
        <fullName evidence="1">Uncharacterized protein</fullName>
    </submittedName>
</protein>
<evidence type="ECO:0000313" key="1">
    <source>
        <dbReference type="EMBL" id="KAJ5160767.1"/>
    </source>
</evidence>
<gene>
    <name evidence="1" type="ORF">N7482_007771</name>
</gene>
<evidence type="ECO:0000313" key="2">
    <source>
        <dbReference type="Proteomes" id="UP001149163"/>
    </source>
</evidence>
<reference evidence="1" key="2">
    <citation type="journal article" date="2023" name="IMA Fungus">
        <title>Comparative genomic study of the Penicillium genus elucidates a diverse pangenome and 15 lateral gene transfer events.</title>
        <authorList>
            <person name="Petersen C."/>
            <person name="Sorensen T."/>
            <person name="Nielsen M.R."/>
            <person name="Sondergaard T.E."/>
            <person name="Sorensen J.L."/>
            <person name="Fitzpatrick D.A."/>
            <person name="Frisvad J.C."/>
            <person name="Nielsen K.L."/>
        </authorList>
    </citation>
    <scope>NUCLEOTIDE SEQUENCE</scope>
    <source>
        <strain evidence="1">IBT 26290</strain>
    </source>
</reference>
<organism evidence="1 2">
    <name type="scientific">Penicillium canariense</name>
    <dbReference type="NCBI Taxonomy" id="189055"/>
    <lineage>
        <taxon>Eukaryota</taxon>
        <taxon>Fungi</taxon>
        <taxon>Dikarya</taxon>
        <taxon>Ascomycota</taxon>
        <taxon>Pezizomycotina</taxon>
        <taxon>Eurotiomycetes</taxon>
        <taxon>Eurotiomycetidae</taxon>
        <taxon>Eurotiales</taxon>
        <taxon>Aspergillaceae</taxon>
        <taxon>Penicillium</taxon>
    </lineage>
</organism>
<reference evidence="1" key="1">
    <citation type="submission" date="2022-11" db="EMBL/GenBank/DDBJ databases">
        <authorList>
            <person name="Petersen C."/>
        </authorList>
    </citation>
    <scope>NUCLEOTIDE SEQUENCE</scope>
    <source>
        <strain evidence="1">IBT 26290</strain>
    </source>
</reference>
<comment type="caution">
    <text evidence="1">The sequence shown here is derived from an EMBL/GenBank/DDBJ whole genome shotgun (WGS) entry which is preliminary data.</text>
</comment>
<sequence>MPQTVQIIRDVITIDAKFPFIAGLEPGDTLRIIAREIRLMETYDLKGKNLEFYASTFIASNSAVILNRGTIGAQGTAGEDVLQAASSKVDILLNFAFRAQRSIEIYLLLDQTQYVYYDVGCVHPDIKAEYIRNPDSVVSLTTSYQSSFERLLDPTSMWNTYTSFTDPETLDMFRSTFTLTFSFDAATLSQQRYNTKIQAVGVAFIGATGKGDLISCKVEHGGVYCQRMSDGMLRESILKARYNIILATITPLQLSGFDLDSSPSLEDPQNSPLWAMGIGGLYTITIPESEFKEHHPTFEGLKEIEVWLGYQFME</sequence>